<dbReference type="PANTHER" id="PTHR11705">
    <property type="entry name" value="PROTEASE FAMILY M14 CARBOXYPEPTIDASE A,B"/>
    <property type="match status" value="1"/>
</dbReference>
<dbReference type="SUPFAM" id="SSF53187">
    <property type="entry name" value="Zn-dependent exopeptidases"/>
    <property type="match status" value="1"/>
</dbReference>
<dbReference type="PROSITE" id="PS00132">
    <property type="entry name" value="CARBOXYPEPT_ZN_1"/>
    <property type="match status" value="1"/>
</dbReference>
<dbReference type="GO" id="GO:0006508">
    <property type="term" value="P:proteolysis"/>
    <property type="evidence" value="ECO:0007669"/>
    <property type="project" value="UniProtKB-KW"/>
</dbReference>
<keyword evidence="6" id="KW-0862">Zinc</keyword>
<gene>
    <name evidence="10" type="ORF">IAB04_08280</name>
</gene>
<name>A0A9D1LWQ2_9FIRM</name>
<dbReference type="PROSITE" id="PS52035">
    <property type="entry name" value="PEPTIDASE_M14"/>
    <property type="match status" value="1"/>
</dbReference>
<reference evidence="10" key="1">
    <citation type="submission" date="2020-10" db="EMBL/GenBank/DDBJ databases">
        <authorList>
            <person name="Gilroy R."/>
        </authorList>
    </citation>
    <scope>NUCLEOTIDE SEQUENCE</scope>
    <source>
        <strain evidence="10">ChiSjej4B22-9803</strain>
    </source>
</reference>
<comment type="similarity">
    <text evidence="2 8">Belongs to the peptidase M14 family.</text>
</comment>
<evidence type="ECO:0000256" key="1">
    <source>
        <dbReference type="ARBA" id="ARBA00001947"/>
    </source>
</evidence>
<dbReference type="GO" id="GO:0008270">
    <property type="term" value="F:zinc ion binding"/>
    <property type="evidence" value="ECO:0007669"/>
    <property type="project" value="InterPro"/>
</dbReference>
<dbReference type="InterPro" id="IPR057246">
    <property type="entry name" value="CARBOXYPEPT_ZN_1"/>
</dbReference>
<organism evidence="10 11">
    <name type="scientific">Candidatus Avimonoglobus intestinipullorum</name>
    <dbReference type="NCBI Taxonomy" id="2840699"/>
    <lineage>
        <taxon>Bacteria</taxon>
        <taxon>Bacillati</taxon>
        <taxon>Bacillota</taxon>
        <taxon>Clostridia</taxon>
        <taxon>Eubacteriales</taxon>
        <taxon>Candidatus Avimonoglobus</taxon>
    </lineage>
</organism>
<dbReference type="InterPro" id="IPR000834">
    <property type="entry name" value="Peptidase_M14"/>
</dbReference>
<evidence type="ECO:0000256" key="4">
    <source>
        <dbReference type="ARBA" id="ARBA00022723"/>
    </source>
</evidence>
<dbReference type="Proteomes" id="UP000824111">
    <property type="component" value="Unassembled WGS sequence"/>
</dbReference>
<keyword evidence="3" id="KW-0645">Protease</keyword>
<evidence type="ECO:0000313" key="11">
    <source>
        <dbReference type="Proteomes" id="UP000824111"/>
    </source>
</evidence>
<dbReference type="SMART" id="SM00631">
    <property type="entry name" value="Zn_pept"/>
    <property type="match status" value="1"/>
</dbReference>
<evidence type="ECO:0000256" key="6">
    <source>
        <dbReference type="ARBA" id="ARBA00022833"/>
    </source>
</evidence>
<dbReference type="GO" id="GO:0005615">
    <property type="term" value="C:extracellular space"/>
    <property type="evidence" value="ECO:0007669"/>
    <property type="project" value="TreeGrafter"/>
</dbReference>
<dbReference type="EMBL" id="DVND01000209">
    <property type="protein sequence ID" value="HIU49352.1"/>
    <property type="molecule type" value="Genomic_DNA"/>
</dbReference>
<evidence type="ECO:0000256" key="3">
    <source>
        <dbReference type="ARBA" id="ARBA00022670"/>
    </source>
</evidence>
<evidence type="ECO:0000259" key="9">
    <source>
        <dbReference type="PROSITE" id="PS52035"/>
    </source>
</evidence>
<evidence type="ECO:0000256" key="2">
    <source>
        <dbReference type="ARBA" id="ARBA00005988"/>
    </source>
</evidence>
<evidence type="ECO:0000256" key="5">
    <source>
        <dbReference type="ARBA" id="ARBA00022801"/>
    </source>
</evidence>
<comment type="caution">
    <text evidence="10">The sequence shown here is derived from an EMBL/GenBank/DDBJ whole genome shotgun (WGS) entry which is preliminary data.</text>
</comment>
<dbReference type="CDD" id="cd06229">
    <property type="entry name" value="M14_Endopeptidase_I"/>
    <property type="match status" value="1"/>
</dbReference>
<proteinExistence type="inferred from homology"/>
<feature type="active site" description="Proton donor/acceptor" evidence="8">
    <location>
        <position position="257"/>
    </location>
</feature>
<feature type="domain" description="Peptidase M14" evidence="9">
    <location>
        <begin position="1"/>
        <end position="288"/>
    </location>
</feature>
<dbReference type="Pfam" id="PF00246">
    <property type="entry name" value="Peptidase_M14"/>
    <property type="match status" value="1"/>
</dbReference>
<dbReference type="PANTHER" id="PTHR11705:SF143">
    <property type="entry name" value="SLL0236 PROTEIN"/>
    <property type="match status" value="1"/>
</dbReference>
<keyword evidence="5" id="KW-0378">Hydrolase</keyword>
<keyword evidence="4" id="KW-0479">Metal-binding</keyword>
<dbReference type="Gene3D" id="3.40.630.10">
    <property type="entry name" value="Zn peptidases"/>
    <property type="match status" value="1"/>
</dbReference>
<comment type="cofactor">
    <cofactor evidence="1">
        <name>Zn(2+)</name>
        <dbReference type="ChEBI" id="CHEBI:29105"/>
    </cofactor>
</comment>
<sequence>MGYDYKQMVKDTDALVRAYPAAERFTIGESVMEKKIICIKLGDGPKKLFVNGAHHGLEYLTAAFILRFLRAYARAYTNGCDFLGYDVERLFREATIYAVPMVNPDGVDIAVNGIDITNPYHRKLISMVGIHSFNRVWQANANGVDINHNYNAGWRVVETRPCPSKYSGPYSESEPETKAVVQFVREMGFDMLLAFHSQGGEIYYDFDGKESVGAAKIAQDMAEVSGYRVSVPEGTAAFGGCKDWFIKEFGKAGFTVEIGHGKNPLPEEMLEDIFEENAKIILCALERL</sequence>
<dbReference type="InterPro" id="IPR034274">
    <property type="entry name" value="ENP1_M14_CPD"/>
</dbReference>
<dbReference type="GO" id="GO:0004181">
    <property type="term" value="F:metallocarboxypeptidase activity"/>
    <property type="evidence" value="ECO:0007669"/>
    <property type="project" value="InterPro"/>
</dbReference>
<protein>
    <submittedName>
        <fullName evidence="10">Peptidase M14</fullName>
    </submittedName>
</protein>
<reference evidence="10" key="2">
    <citation type="journal article" date="2021" name="PeerJ">
        <title>Extensive microbial diversity within the chicken gut microbiome revealed by metagenomics and culture.</title>
        <authorList>
            <person name="Gilroy R."/>
            <person name="Ravi A."/>
            <person name="Getino M."/>
            <person name="Pursley I."/>
            <person name="Horton D.L."/>
            <person name="Alikhan N.F."/>
            <person name="Baker D."/>
            <person name="Gharbi K."/>
            <person name="Hall N."/>
            <person name="Watson M."/>
            <person name="Adriaenssens E.M."/>
            <person name="Foster-Nyarko E."/>
            <person name="Jarju S."/>
            <person name="Secka A."/>
            <person name="Antonio M."/>
            <person name="Oren A."/>
            <person name="Chaudhuri R.R."/>
            <person name="La Ragione R."/>
            <person name="Hildebrand F."/>
            <person name="Pallen M.J."/>
        </authorList>
    </citation>
    <scope>NUCLEOTIDE SEQUENCE</scope>
    <source>
        <strain evidence="10">ChiSjej4B22-9803</strain>
    </source>
</reference>
<accession>A0A9D1LWQ2</accession>
<evidence type="ECO:0000256" key="7">
    <source>
        <dbReference type="ARBA" id="ARBA00023049"/>
    </source>
</evidence>
<evidence type="ECO:0000313" key="10">
    <source>
        <dbReference type="EMBL" id="HIU49352.1"/>
    </source>
</evidence>
<keyword evidence="7" id="KW-0482">Metalloprotease</keyword>
<evidence type="ECO:0000256" key="8">
    <source>
        <dbReference type="PROSITE-ProRule" id="PRU01379"/>
    </source>
</evidence>
<dbReference type="AlphaFoldDB" id="A0A9D1LWQ2"/>